<keyword evidence="2" id="KW-1003">Cell membrane</keyword>
<proteinExistence type="predicted"/>
<feature type="transmembrane region" description="Helical" evidence="6">
    <location>
        <begin position="137"/>
        <end position="162"/>
    </location>
</feature>
<dbReference type="InterPro" id="IPR000917">
    <property type="entry name" value="Sulfatase_N"/>
</dbReference>
<dbReference type="AlphaFoldDB" id="A0A3B1CYE5"/>
<dbReference type="PANTHER" id="PTHR47371">
    <property type="entry name" value="LIPOTEICHOIC ACID SYNTHASE"/>
    <property type="match status" value="1"/>
</dbReference>
<organism evidence="8">
    <name type="scientific">hydrothermal vent metagenome</name>
    <dbReference type="NCBI Taxonomy" id="652676"/>
    <lineage>
        <taxon>unclassified sequences</taxon>
        <taxon>metagenomes</taxon>
        <taxon>ecological metagenomes</taxon>
    </lineage>
</organism>
<evidence type="ECO:0000256" key="1">
    <source>
        <dbReference type="ARBA" id="ARBA00004651"/>
    </source>
</evidence>
<keyword evidence="3 6" id="KW-0812">Transmembrane</keyword>
<evidence type="ECO:0000256" key="4">
    <source>
        <dbReference type="ARBA" id="ARBA00022989"/>
    </source>
</evidence>
<accession>A0A3B1CYE5</accession>
<evidence type="ECO:0000256" key="2">
    <source>
        <dbReference type="ARBA" id="ARBA00022475"/>
    </source>
</evidence>
<name>A0A3B1CYE5_9ZZZZ</name>
<dbReference type="GO" id="GO:0008960">
    <property type="term" value="F:phosphatidylglycerol-membrane-oligosaccharide glycerophosphotransferase activity"/>
    <property type="evidence" value="ECO:0007669"/>
    <property type="project" value="UniProtKB-EC"/>
</dbReference>
<evidence type="ECO:0000256" key="3">
    <source>
        <dbReference type="ARBA" id="ARBA00022692"/>
    </source>
</evidence>
<dbReference type="EC" id="2.7.8.20" evidence="8"/>
<comment type="subcellular location">
    <subcellularLocation>
        <location evidence="1">Cell membrane</location>
        <topology evidence="1">Multi-pass membrane protein</topology>
    </subcellularLocation>
</comment>
<dbReference type="PANTHER" id="PTHR47371:SF3">
    <property type="entry name" value="PHOSPHOGLYCEROL TRANSFERASE I"/>
    <property type="match status" value="1"/>
</dbReference>
<dbReference type="CDD" id="cd16015">
    <property type="entry name" value="LTA_synthase"/>
    <property type="match status" value="1"/>
</dbReference>
<dbReference type="InterPro" id="IPR012160">
    <property type="entry name" value="LtaS-like"/>
</dbReference>
<feature type="transmembrane region" description="Helical" evidence="6">
    <location>
        <begin position="92"/>
        <end position="117"/>
    </location>
</feature>
<feature type="transmembrane region" description="Helical" evidence="6">
    <location>
        <begin position="20"/>
        <end position="42"/>
    </location>
</feature>
<sequence length="650" mass="73819">MFEGFRLQTKQKLGPVWPFLMVYLLGLCVLGFARLLLIIWQWDRVTAVDGIFSVFAIGLRIDTILVCQFLALPVVLYFLVPDWGTSSHFVKNFARFWVVGTSLLFVFMEVSTPSYILEYGSRPSRIFVEYLIYPKEVFGTLWTSYKTQLFIAAVLLTVTAIYGGRFYKRLFDEATIWSWPKRLMAFPVVALILFLGIRSSLGHRPANPSIASFSNDHLVNNLALNSTYNVLFAIYNLKHEVKGDIYGKLKDEEIIQAVRDATLIAPDAFKNDEIPSLHQQIPSVQREKLPNLVIVLEESLGAQFVSTLGGDDLTPALDKWSKKGLWFTSMYATGTRSVRGIEAIIAGFTPSPSRSVVKLERSQIGFYTIARTLKNLGYTTEFIYGGEGHFDNMQRFFLGNGFDTVIDIKDYEDPVFLGTWGASDEDLFEKAHTRLLEKGNKPYFSLVFTSSFHSPFEYPDGRIEPVEVPAFTRRNAVKYADYALGKFMARAEKSEYWENTLFLVVADHDSRVYGDTLVPIKHFHIPALITGLGGEIKPEVYSKTASQIDLPPTLFSLMGIASEHPMIGRDLTQVPEDVPGRALFQYEKNFAYMLDNKVAVFLPQKDPQSFVYQNKTLVASEDHSDAFIKTALAHVLWTSKMYQEQRYRLP</sequence>
<dbReference type="PIRSF" id="PIRSF005091">
    <property type="entry name" value="Mmb_sulf_HI1246"/>
    <property type="match status" value="1"/>
</dbReference>
<evidence type="ECO:0000256" key="5">
    <source>
        <dbReference type="ARBA" id="ARBA00023136"/>
    </source>
</evidence>
<dbReference type="Gene3D" id="3.40.720.10">
    <property type="entry name" value="Alkaline Phosphatase, subunit A"/>
    <property type="match status" value="1"/>
</dbReference>
<dbReference type="InterPro" id="IPR050448">
    <property type="entry name" value="OpgB/LTA_synthase_biosynth"/>
</dbReference>
<feature type="domain" description="Sulfatase N-terminal" evidence="7">
    <location>
        <begin position="290"/>
        <end position="560"/>
    </location>
</feature>
<dbReference type="InterPro" id="IPR017850">
    <property type="entry name" value="Alkaline_phosphatase_core_sf"/>
</dbReference>
<evidence type="ECO:0000313" key="8">
    <source>
        <dbReference type="EMBL" id="VAX28898.1"/>
    </source>
</evidence>
<dbReference type="EMBL" id="UOGF01000044">
    <property type="protein sequence ID" value="VAX28898.1"/>
    <property type="molecule type" value="Genomic_DNA"/>
</dbReference>
<dbReference type="GO" id="GO:0005886">
    <property type="term" value="C:plasma membrane"/>
    <property type="evidence" value="ECO:0007669"/>
    <property type="project" value="UniProtKB-SubCell"/>
</dbReference>
<protein>
    <submittedName>
        <fullName evidence="8">Phosphatidylglycerol--membrane-oligosaccharide glycerophosphotransferase</fullName>
        <ecNumber evidence="8">2.7.8.20</ecNumber>
    </submittedName>
</protein>
<evidence type="ECO:0000256" key="6">
    <source>
        <dbReference type="SAM" id="Phobius"/>
    </source>
</evidence>
<keyword evidence="4 6" id="KW-1133">Transmembrane helix</keyword>
<feature type="transmembrane region" description="Helical" evidence="6">
    <location>
        <begin position="54"/>
        <end position="80"/>
    </location>
</feature>
<keyword evidence="5 6" id="KW-0472">Membrane</keyword>
<dbReference type="Pfam" id="PF00884">
    <property type="entry name" value="Sulfatase"/>
    <property type="match status" value="1"/>
</dbReference>
<dbReference type="Gene3D" id="3.30.1120.80">
    <property type="match status" value="1"/>
</dbReference>
<gene>
    <name evidence="8" type="ORF">MNBD_NITROSPIRAE01-1621</name>
</gene>
<dbReference type="SUPFAM" id="SSF53649">
    <property type="entry name" value="Alkaline phosphatase-like"/>
    <property type="match status" value="1"/>
</dbReference>
<keyword evidence="8" id="KW-0808">Transferase</keyword>
<evidence type="ECO:0000259" key="7">
    <source>
        <dbReference type="Pfam" id="PF00884"/>
    </source>
</evidence>
<reference evidence="8" key="1">
    <citation type="submission" date="2018-06" db="EMBL/GenBank/DDBJ databases">
        <authorList>
            <person name="Zhirakovskaya E."/>
        </authorList>
    </citation>
    <scope>NUCLEOTIDE SEQUENCE</scope>
</reference>